<proteinExistence type="inferred from homology"/>
<sequence>MKTIFIAVYISFAVCIAGCAQSSGRLVGGDCEGCEAIFEYGTKVLSRIDTLPDFSEPGPKLEITGTIYQHDGRTPAKNVILYIYHTDQKGLYATRGNESGWGKRHGYIRGWIKTGADGKYTFYTLKPAPYPGGGNPAHIHPVIKEEGIQEYWIDEYLFDDDPILTKEERLNQKQRGGSGIIKLTKNKHGMLVGKRDIVLGKNVPGY</sequence>
<dbReference type="EMBL" id="FUZU01000001">
    <property type="protein sequence ID" value="SKC58610.1"/>
    <property type="molecule type" value="Genomic_DNA"/>
</dbReference>
<dbReference type="SUPFAM" id="SSF49482">
    <property type="entry name" value="Aromatic compound dioxygenase"/>
    <property type="match status" value="1"/>
</dbReference>
<keyword evidence="2 5" id="KW-0223">Dioxygenase</keyword>
<dbReference type="OrthoDB" id="933561at2"/>
<organism evidence="5 6">
    <name type="scientific">Ohtaekwangia koreensis</name>
    <dbReference type="NCBI Taxonomy" id="688867"/>
    <lineage>
        <taxon>Bacteria</taxon>
        <taxon>Pseudomonadati</taxon>
        <taxon>Bacteroidota</taxon>
        <taxon>Cytophagia</taxon>
        <taxon>Cytophagales</taxon>
        <taxon>Fulvivirgaceae</taxon>
        <taxon>Ohtaekwangia</taxon>
    </lineage>
</organism>
<accession>A0A1T5K4U7</accession>
<dbReference type="PANTHER" id="PTHR33711">
    <property type="entry name" value="DIOXYGENASE, PUTATIVE (AFU_ORTHOLOGUE AFUA_2G02910)-RELATED"/>
    <property type="match status" value="1"/>
</dbReference>
<keyword evidence="6" id="KW-1185">Reference proteome</keyword>
<name>A0A1T5K4U7_9BACT</name>
<dbReference type="GO" id="GO:0008199">
    <property type="term" value="F:ferric iron binding"/>
    <property type="evidence" value="ECO:0007669"/>
    <property type="project" value="InterPro"/>
</dbReference>
<evidence type="ECO:0000256" key="1">
    <source>
        <dbReference type="ARBA" id="ARBA00007825"/>
    </source>
</evidence>
<evidence type="ECO:0000259" key="4">
    <source>
        <dbReference type="Pfam" id="PF00775"/>
    </source>
</evidence>
<dbReference type="Pfam" id="PF00775">
    <property type="entry name" value="Dioxygenase_C"/>
    <property type="match status" value="1"/>
</dbReference>
<keyword evidence="3" id="KW-0560">Oxidoreductase</keyword>
<dbReference type="InterPro" id="IPR050770">
    <property type="entry name" value="Intradiol_RC_Dioxygenase"/>
</dbReference>
<gene>
    <name evidence="5" type="ORF">SAMN05660236_1817</name>
</gene>
<dbReference type="RefSeq" id="WP_079686331.1">
    <property type="nucleotide sequence ID" value="NZ_FUZU01000001.1"/>
</dbReference>
<dbReference type="PANTHER" id="PTHR33711:SF10">
    <property type="entry name" value="INTRADIOL RING-CLEAVAGE DIOXYGENASES DOMAIN-CONTAINING PROTEIN"/>
    <property type="match status" value="1"/>
</dbReference>
<reference evidence="5 6" key="1">
    <citation type="submission" date="2017-02" db="EMBL/GenBank/DDBJ databases">
        <authorList>
            <person name="Peterson S.W."/>
        </authorList>
    </citation>
    <scope>NUCLEOTIDE SEQUENCE [LARGE SCALE GENOMIC DNA]</scope>
    <source>
        <strain evidence="5 6">DSM 25262</strain>
    </source>
</reference>
<dbReference type="Proteomes" id="UP000190961">
    <property type="component" value="Unassembled WGS sequence"/>
</dbReference>
<dbReference type="STRING" id="688867.SAMN05660236_1817"/>
<comment type="similarity">
    <text evidence="1">Belongs to the intradiol ring-cleavage dioxygenase family.</text>
</comment>
<dbReference type="InterPro" id="IPR015889">
    <property type="entry name" value="Intradiol_dOase_core"/>
</dbReference>
<evidence type="ECO:0000256" key="2">
    <source>
        <dbReference type="ARBA" id="ARBA00022964"/>
    </source>
</evidence>
<dbReference type="Gene3D" id="2.60.130.10">
    <property type="entry name" value="Aromatic compound dioxygenase"/>
    <property type="match status" value="1"/>
</dbReference>
<feature type="domain" description="Intradiol ring-cleavage dioxygenases" evidence="4">
    <location>
        <begin position="52"/>
        <end position="146"/>
    </location>
</feature>
<dbReference type="GO" id="GO:0016702">
    <property type="term" value="F:oxidoreductase activity, acting on single donors with incorporation of molecular oxygen, incorporation of two atoms of oxygen"/>
    <property type="evidence" value="ECO:0007669"/>
    <property type="project" value="InterPro"/>
</dbReference>
<protein>
    <submittedName>
        <fullName evidence="5">Protocatechuate 3,4-dioxygenase beta subunit</fullName>
    </submittedName>
</protein>
<dbReference type="InterPro" id="IPR000627">
    <property type="entry name" value="Intradiol_dOase_C"/>
</dbReference>
<evidence type="ECO:0000256" key="3">
    <source>
        <dbReference type="ARBA" id="ARBA00023002"/>
    </source>
</evidence>
<dbReference type="AlphaFoldDB" id="A0A1T5K4U7"/>
<evidence type="ECO:0000313" key="5">
    <source>
        <dbReference type="EMBL" id="SKC58610.1"/>
    </source>
</evidence>
<evidence type="ECO:0000313" key="6">
    <source>
        <dbReference type="Proteomes" id="UP000190961"/>
    </source>
</evidence>